<keyword evidence="2" id="KW-1185">Reference proteome</keyword>
<protein>
    <submittedName>
        <fullName evidence="1">Uncharacterized protein</fullName>
    </submittedName>
</protein>
<dbReference type="EMBL" id="MU006752">
    <property type="protein sequence ID" value="KAF2621710.1"/>
    <property type="molecule type" value="Genomic_DNA"/>
</dbReference>
<name>A0ACB6RID7_9PLEO</name>
<reference evidence="1" key="1">
    <citation type="journal article" date="2020" name="Stud. Mycol.">
        <title>101 Dothideomycetes genomes: a test case for predicting lifestyles and emergence of pathogens.</title>
        <authorList>
            <person name="Haridas S."/>
            <person name="Albert R."/>
            <person name="Binder M."/>
            <person name="Bloem J."/>
            <person name="Labutti K."/>
            <person name="Salamov A."/>
            <person name="Andreopoulos B."/>
            <person name="Baker S."/>
            <person name="Barry K."/>
            <person name="Bills G."/>
            <person name="Bluhm B."/>
            <person name="Cannon C."/>
            <person name="Castanera R."/>
            <person name="Culley D."/>
            <person name="Daum C."/>
            <person name="Ezra D."/>
            <person name="Gonzalez J."/>
            <person name="Henrissat B."/>
            <person name="Kuo A."/>
            <person name="Liang C."/>
            <person name="Lipzen A."/>
            <person name="Lutzoni F."/>
            <person name="Magnuson J."/>
            <person name="Mondo S."/>
            <person name="Nolan M."/>
            <person name="Ohm R."/>
            <person name="Pangilinan J."/>
            <person name="Park H.-J."/>
            <person name="Ramirez L."/>
            <person name="Alfaro M."/>
            <person name="Sun H."/>
            <person name="Tritt A."/>
            <person name="Yoshinaga Y."/>
            <person name="Zwiers L.-H."/>
            <person name="Turgeon B."/>
            <person name="Goodwin S."/>
            <person name="Spatafora J."/>
            <person name="Crous P."/>
            <person name="Grigoriev I."/>
        </authorList>
    </citation>
    <scope>NUCLEOTIDE SEQUENCE</scope>
    <source>
        <strain evidence="1">CBS 525.71</strain>
    </source>
</reference>
<gene>
    <name evidence="1" type="ORF">BU25DRAFT_415906</name>
</gene>
<organism evidence="1 2">
    <name type="scientific">Macroventuria anomochaeta</name>
    <dbReference type="NCBI Taxonomy" id="301207"/>
    <lineage>
        <taxon>Eukaryota</taxon>
        <taxon>Fungi</taxon>
        <taxon>Dikarya</taxon>
        <taxon>Ascomycota</taxon>
        <taxon>Pezizomycotina</taxon>
        <taxon>Dothideomycetes</taxon>
        <taxon>Pleosporomycetidae</taxon>
        <taxon>Pleosporales</taxon>
        <taxon>Pleosporineae</taxon>
        <taxon>Didymellaceae</taxon>
        <taxon>Macroventuria</taxon>
    </lineage>
</organism>
<evidence type="ECO:0000313" key="2">
    <source>
        <dbReference type="Proteomes" id="UP000799754"/>
    </source>
</evidence>
<evidence type="ECO:0000313" key="1">
    <source>
        <dbReference type="EMBL" id="KAF2621710.1"/>
    </source>
</evidence>
<dbReference type="Proteomes" id="UP000799754">
    <property type="component" value="Unassembled WGS sequence"/>
</dbReference>
<proteinExistence type="predicted"/>
<comment type="caution">
    <text evidence="1">The sequence shown here is derived from an EMBL/GenBank/DDBJ whole genome shotgun (WGS) entry which is preliminary data.</text>
</comment>
<accession>A0ACB6RID7</accession>
<sequence>MPPKKDGPAPEACIAGYDNKETRLLAAAFVSSIGPDKYDYTLFAKLSGFTEGTLKKFWPPVKKKVVEEHPNFGTFIGGGAAAAAPAFKATTGKKRNAADADADAELEPKASSADAVNSKASEGEAKKTPAKGKRSKKVKTEEAEDEEKVMEEENSADGGDGLVEA</sequence>